<keyword evidence="4" id="KW-1185">Reference proteome</keyword>
<name>A0ABS8XFC1_9BURK</name>
<evidence type="ECO:0000256" key="1">
    <source>
        <dbReference type="SAM" id="MobiDB-lite"/>
    </source>
</evidence>
<keyword evidence="2" id="KW-1133">Transmembrane helix</keyword>
<organism evidence="3 4">
    <name type="scientific">Pelomonas caseinilytica</name>
    <dbReference type="NCBI Taxonomy" id="2906763"/>
    <lineage>
        <taxon>Bacteria</taxon>
        <taxon>Pseudomonadati</taxon>
        <taxon>Pseudomonadota</taxon>
        <taxon>Betaproteobacteria</taxon>
        <taxon>Burkholderiales</taxon>
        <taxon>Sphaerotilaceae</taxon>
        <taxon>Roseateles</taxon>
    </lineage>
</organism>
<feature type="transmembrane region" description="Helical" evidence="2">
    <location>
        <begin position="15"/>
        <end position="34"/>
    </location>
</feature>
<gene>
    <name evidence="3" type="ORF">LXT12_08090</name>
</gene>
<feature type="compositionally biased region" description="Basic and acidic residues" evidence="1">
    <location>
        <begin position="66"/>
        <end position="76"/>
    </location>
</feature>
<proteinExistence type="predicted"/>
<feature type="region of interest" description="Disordered" evidence="1">
    <location>
        <begin position="44"/>
        <end position="76"/>
    </location>
</feature>
<feature type="compositionally biased region" description="Polar residues" evidence="1">
    <location>
        <begin position="48"/>
        <end position="62"/>
    </location>
</feature>
<dbReference type="Proteomes" id="UP001201463">
    <property type="component" value="Unassembled WGS sequence"/>
</dbReference>
<evidence type="ECO:0000256" key="2">
    <source>
        <dbReference type="SAM" id="Phobius"/>
    </source>
</evidence>
<keyword evidence="2" id="KW-0812">Transmembrane</keyword>
<reference evidence="3 4" key="1">
    <citation type="submission" date="2021-12" db="EMBL/GenBank/DDBJ databases">
        <title>Genome seq of p7.</title>
        <authorList>
            <person name="Seo T."/>
        </authorList>
    </citation>
    <scope>NUCLEOTIDE SEQUENCE [LARGE SCALE GENOMIC DNA]</scope>
    <source>
        <strain evidence="3 4">P7</strain>
    </source>
</reference>
<dbReference type="RefSeq" id="WP_233391003.1">
    <property type="nucleotide sequence ID" value="NZ_JAJTWT010000003.1"/>
</dbReference>
<keyword evidence="2" id="KW-0472">Membrane</keyword>
<dbReference type="EMBL" id="JAJTWT010000003">
    <property type="protein sequence ID" value="MCE4537209.1"/>
    <property type="molecule type" value="Genomic_DNA"/>
</dbReference>
<comment type="caution">
    <text evidence="3">The sequence shown here is derived from an EMBL/GenBank/DDBJ whole genome shotgun (WGS) entry which is preliminary data.</text>
</comment>
<sequence>MKKVLDTLDRLEPPAWMLAAATLLLAAALLAAFVDTLQENLRHGEATRQAQRVGSLRQTISSAADARAEDKQPKLR</sequence>
<accession>A0ABS8XFC1</accession>
<evidence type="ECO:0000313" key="4">
    <source>
        <dbReference type="Proteomes" id="UP001201463"/>
    </source>
</evidence>
<evidence type="ECO:0000313" key="3">
    <source>
        <dbReference type="EMBL" id="MCE4537209.1"/>
    </source>
</evidence>
<protein>
    <submittedName>
        <fullName evidence="3">Uncharacterized protein</fullName>
    </submittedName>
</protein>